<dbReference type="InterPro" id="IPR058442">
    <property type="entry name" value="DUF8129"/>
</dbReference>
<keyword evidence="4" id="KW-1185">Reference proteome</keyword>
<proteinExistence type="predicted"/>
<dbReference type="EMBL" id="JAAGOA010000018">
    <property type="protein sequence ID" value="NEE03016.1"/>
    <property type="molecule type" value="Genomic_DNA"/>
</dbReference>
<dbReference type="AlphaFoldDB" id="A0A6L9SCR3"/>
<evidence type="ECO:0000256" key="1">
    <source>
        <dbReference type="SAM" id="MobiDB-lite"/>
    </source>
</evidence>
<reference evidence="3 4" key="1">
    <citation type="submission" date="2020-02" db="EMBL/GenBank/DDBJ databases">
        <authorList>
            <person name="Li X.-J."/>
            <person name="Han X.-M."/>
        </authorList>
    </citation>
    <scope>NUCLEOTIDE SEQUENCE [LARGE SCALE GENOMIC DNA]</scope>
    <source>
        <strain evidence="3 4">CCTCC AB 2017055</strain>
    </source>
</reference>
<evidence type="ECO:0000313" key="3">
    <source>
        <dbReference type="EMBL" id="NEE03016.1"/>
    </source>
</evidence>
<accession>A0A6L9SCR3</accession>
<feature type="domain" description="DUF8129" evidence="2">
    <location>
        <begin position="4"/>
        <end position="60"/>
    </location>
</feature>
<name>A0A6L9SCR3_9ACTN</name>
<dbReference type="RefSeq" id="WP_163742075.1">
    <property type="nucleotide sequence ID" value="NZ_JAAGOA010000018.1"/>
</dbReference>
<feature type="region of interest" description="Disordered" evidence="1">
    <location>
        <begin position="58"/>
        <end position="112"/>
    </location>
</feature>
<comment type="caution">
    <text evidence="3">The sequence shown here is derived from an EMBL/GenBank/DDBJ whole genome shotgun (WGS) entry which is preliminary data.</text>
</comment>
<dbReference type="Proteomes" id="UP000475214">
    <property type="component" value="Unassembled WGS sequence"/>
</dbReference>
<sequence>MAHHEDLPLEGYDQMSVDTVRQAVRSLDEEQLQTLLQYEYAHADRPLVKEVITTRMAELSAGAEPTEGPPPSGATDQPRNTGKVPPNAQAEPIIPPSHGVPTTHRPRQGPRR</sequence>
<organism evidence="3 4">
    <name type="scientific">Phytoactinopolyspora halotolerans</name>
    <dbReference type="NCBI Taxonomy" id="1981512"/>
    <lineage>
        <taxon>Bacteria</taxon>
        <taxon>Bacillati</taxon>
        <taxon>Actinomycetota</taxon>
        <taxon>Actinomycetes</taxon>
        <taxon>Jiangellales</taxon>
        <taxon>Jiangellaceae</taxon>
        <taxon>Phytoactinopolyspora</taxon>
    </lineage>
</organism>
<gene>
    <name evidence="3" type="ORF">G1H10_22900</name>
</gene>
<evidence type="ECO:0000259" key="2">
    <source>
        <dbReference type="Pfam" id="PF26450"/>
    </source>
</evidence>
<dbReference type="Pfam" id="PF26450">
    <property type="entry name" value="DUF8129"/>
    <property type="match status" value="1"/>
</dbReference>
<evidence type="ECO:0000313" key="4">
    <source>
        <dbReference type="Proteomes" id="UP000475214"/>
    </source>
</evidence>
<protein>
    <recommendedName>
        <fullName evidence="2">DUF8129 domain-containing protein</fullName>
    </recommendedName>
</protein>